<proteinExistence type="predicted"/>
<dbReference type="InterPro" id="IPR008928">
    <property type="entry name" value="6-hairpin_glycosidase_sf"/>
</dbReference>
<dbReference type="InterPro" id="IPR012878">
    <property type="entry name" value="Beta-AFase-like_GH127_cat"/>
</dbReference>
<reference evidence="4 5" key="1">
    <citation type="submission" date="2020-08" db="EMBL/GenBank/DDBJ databases">
        <title>Sequencing the genomes of 1000 actinobacteria strains.</title>
        <authorList>
            <person name="Klenk H.-P."/>
        </authorList>
    </citation>
    <scope>NUCLEOTIDE SEQUENCE [LARGE SCALE GENOMIC DNA]</scope>
    <source>
        <strain evidence="4 5">DSM 45362</strain>
    </source>
</reference>
<dbReference type="Pfam" id="PF20736">
    <property type="entry name" value="Glyco_hydro127M"/>
    <property type="match status" value="1"/>
</dbReference>
<dbReference type="SUPFAM" id="SSF48208">
    <property type="entry name" value="Six-hairpin glycosidases"/>
    <property type="match status" value="1"/>
</dbReference>
<gene>
    <name evidence="4" type="ORF">F4553_007461</name>
</gene>
<dbReference type="GO" id="GO:0005975">
    <property type="term" value="P:carbohydrate metabolic process"/>
    <property type="evidence" value="ECO:0007669"/>
    <property type="project" value="InterPro"/>
</dbReference>
<comment type="caution">
    <text evidence="4">The sequence shown here is derived from an EMBL/GenBank/DDBJ whole genome shotgun (WGS) entry which is preliminary data.</text>
</comment>
<dbReference type="RefSeq" id="WP_184845789.1">
    <property type="nucleotide sequence ID" value="NZ_JACHMN010000003.1"/>
</dbReference>
<dbReference type="PANTHER" id="PTHR43465:SF2">
    <property type="entry name" value="DUF1680 DOMAIN PROTEIN (AFU_ORTHOLOGUE AFUA_1G08910)"/>
    <property type="match status" value="1"/>
</dbReference>
<dbReference type="InterPro" id="IPR049049">
    <property type="entry name" value="Beta-AFase-like_GH127_C"/>
</dbReference>
<feature type="domain" description="Non-reducing end beta-L-arabinofuranosidase-like GH127 catalytic" evidence="1">
    <location>
        <begin position="32"/>
        <end position="421"/>
    </location>
</feature>
<dbReference type="PANTHER" id="PTHR43465">
    <property type="entry name" value="DUF1680 DOMAIN PROTEIN (AFU_ORTHOLOGUE AFUA_1G08910)"/>
    <property type="match status" value="1"/>
</dbReference>
<dbReference type="EMBL" id="JACHMN010000003">
    <property type="protein sequence ID" value="MBB5874027.1"/>
    <property type="molecule type" value="Genomic_DNA"/>
</dbReference>
<dbReference type="InterPro" id="IPR049046">
    <property type="entry name" value="Beta-AFase-like_GH127_middle"/>
</dbReference>
<sequence length="636" mass="69302">MLVHTHPADLTGGRPVVPSRTALRPLGLAEARITGGFWASRQQVNGAVTLDHHRSWLDKLGWTGNFDPATGSTGSPERRGREFTDSEVYKLLEAMAWEVGRTGDADRDREVVELTALIARGQSPDGYLNTAFGRPGQRPRYSDLASGHELYCTGHLLQAAVARARTSGPDQLLDVARRAADHVCDTFGEGGHTGLCGHPEIETALVELARVTGEQRYLDQAALFVARRGHRSLPPHHFGWSYYSDDIPVRDATVLRGHVVRSLYLACGAVDVAVETGDAELLGAVVAQFDQTLARRTYLTGGMGSRHTDEAFGDDFMLPADRAYSETCAGIAAIMLAWRLLLATGEIRYSDIIERILYNVLAASISDDGRSFFYAHTLHQRTRTELLPPDQEQLGFGGGPRAPWFEVSCCLANIARTLSTLATYLATADGDGVQIHQYADAVIRTPLDGGRAVGLRMRTSYPDDGAVGIVVTETAPGPWSITLRVPEWATEATLVDGGERRPVTGRTAVVRREFAVGDELRLELPMRPRWTSPDPRIDAVRGCVAVERGPLVLCAESPDQPTDDLDRLRIDTSAAPVDASGTVTVLGHFAEPDDAGWPYGRTVPEEEPASHPVVLVPYHSWARRGPSTMRVWLPTS</sequence>
<dbReference type="Pfam" id="PF20737">
    <property type="entry name" value="Glyco_hydro127C"/>
    <property type="match status" value="1"/>
</dbReference>
<organism evidence="4 5">
    <name type="scientific">Allocatelliglobosispora scoriae</name>
    <dbReference type="NCBI Taxonomy" id="643052"/>
    <lineage>
        <taxon>Bacteria</taxon>
        <taxon>Bacillati</taxon>
        <taxon>Actinomycetota</taxon>
        <taxon>Actinomycetes</taxon>
        <taxon>Micromonosporales</taxon>
        <taxon>Micromonosporaceae</taxon>
        <taxon>Allocatelliglobosispora</taxon>
    </lineage>
</organism>
<feature type="domain" description="Non-reducing end beta-L-arabinofuranosidase-like GH127 C-terminal" evidence="3">
    <location>
        <begin position="529"/>
        <end position="634"/>
    </location>
</feature>
<dbReference type="Pfam" id="PF07944">
    <property type="entry name" value="Beta-AFase-like_GH127_cat"/>
    <property type="match status" value="1"/>
</dbReference>
<dbReference type="Proteomes" id="UP000587527">
    <property type="component" value="Unassembled WGS sequence"/>
</dbReference>
<accession>A0A841BXZ6</accession>
<feature type="domain" description="Non-reducing end beta-L-arabinofuranosidase-like GH127 middle" evidence="2">
    <location>
        <begin position="433"/>
        <end position="526"/>
    </location>
</feature>
<evidence type="ECO:0000313" key="5">
    <source>
        <dbReference type="Proteomes" id="UP000587527"/>
    </source>
</evidence>
<keyword evidence="5" id="KW-1185">Reference proteome</keyword>
<evidence type="ECO:0000313" key="4">
    <source>
        <dbReference type="EMBL" id="MBB5874027.1"/>
    </source>
</evidence>
<protein>
    <submittedName>
        <fullName evidence="4">DUF1680 family protein</fullName>
    </submittedName>
</protein>
<dbReference type="InterPro" id="IPR049174">
    <property type="entry name" value="Beta-AFase-like"/>
</dbReference>
<name>A0A841BXZ6_9ACTN</name>
<evidence type="ECO:0000259" key="2">
    <source>
        <dbReference type="Pfam" id="PF20736"/>
    </source>
</evidence>
<evidence type="ECO:0000259" key="3">
    <source>
        <dbReference type="Pfam" id="PF20737"/>
    </source>
</evidence>
<dbReference type="AlphaFoldDB" id="A0A841BXZ6"/>
<evidence type="ECO:0000259" key="1">
    <source>
        <dbReference type="Pfam" id="PF07944"/>
    </source>
</evidence>